<reference evidence="2" key="1">
    <citation type="submission" date="2021-01" db="EMBL/GenBank/DDBJ databases">
        <authorList>
            <person name="Corre E."/>
            <person name="Pelletier E."/>
            <person name="Niang G."/>
            <person name="Scheremetjew M."/>
            <person name="Finn R."/>
            <person name="Kale V."/>
            <person name="Holt S."/>
            <person name="Cochrane G."/>
            <person name="Meng A."/>
            <person name="Brown T."/>
            <person name="Cohen L."/>
        </authorList>
    </citation>
    <scope>NUCLEOTIDE SEQUENCE</scope>
    <source>
        <strain evidence="2">Pop2</strain>
    </source>
</reference>
<sequence length="380" mass="42796">MVVTSLPPRMPPLNIKRKHWTAFSLLCIAFFLVDYVFEDNVPQRQMTTATSAATSVESIEAGLMSALAALEGITVEELESAIAIAVKDHKPEFEFEYEGEGGEAEISVSEDAGRPFIFTFFHQLDHEHKGQRTGMTFSADEALLQAWKEAWYDAGWKPRVLTLKEAAMHPDFLQFNATLHDHMPFGEYDVLCFLRHLAMVEVGGGWMADYDVFPLNPLKNGGHNAFLPNGGKFTAYEELLGPGAVPSLVSGTSREWNRMAHAIYQDAIVHRNEDFWSDFFSFIDLDKERPGLYEIEDAVVPGRKVLTGHHWGPADCKITDGKLAVHFAHDAIARGQTREGETLADRPHIARHWRGMWKQRCDVVPFEDISHMHKTEATEA</sequence>
<evidence type="ECO:0000313" key="2">
    <source>
        <dbReference type="EMBL" id="CAD9326947.1"/>
    </source>
</evidence>
<dbReference type="EMBL" id="HBGN01014746">
    <property type="protein sequence ID" value="CAD9326947.1"/>
    <property type="molecule type" value="Transcribed_RNA"/>
</dbReference>
<organism evidence="2">
    <name type="scientific">Ditylum brightwellii</name>
    <dbReference type="NCBI Taxonomy" id="49249"/>
    <lineage>
        <taxon>Eukaryota</taxon>
        <taxon>Sar</taxon>
        <taxon>Stramenopiles</taxon>
        <taxon>Ochrophyta</taxon>
        <taxon>Bacillariophyta</taxon>
        <taxon>Mediophyceae</taxon>
        <taxon>Lithodesmiophycidae</taxon>
        <taxon>Lithodesmiales</taxon>
        <taxon>Lithodesmiaceae</taxon>
        <taxon>Ditylum</taxon>
    </lineage>
</organism>
<keyword evidence="1" id="KW-0812">Transmembrane</keyword>
<accession>A0A7S2EBM3</accession>
<feature type="transmembrane region" description="Helical" evidence="1">
    <location>
        <begin position="20"/>
        <end position="37"/>
    </location>
</feature>
<proteinExistence type="predicted"/>
<protein>
    <submittedName>
        <fullName evidence="2">Uncharacterized protein</fullName>
    </submittedName>
</protein>
<name>A0A7S2EBM3_9STRA</name>
<gene>
    <name evidence="2" type="ORF">DBRI1063_LOCUS9424</name>
</gene>
<keyword evidence="1" id="KW-0472">Membrane</keyword>
<evidence type="ECO:0000256" key="1">
    <source>
        <dbReference type="SAM" id="Phobius"/>
    </source>
</evidence>
<keyword evidence="1" id="KW-1133">Transmembrane helix</keyword>
<dbReference type="AlphaFoldDB" id="A0A7S2EBM3"/>